<dbReference type="OrthoDB" id="8708627at2"/>
<dbReference type="Proteomes" id="UP000295443">
    <property type="component" value="Unassembled WGS sequence"/>
</dbReference>
<organism evidence="1 2">
    <name type="scientific">Parasulfuritortus cantonensis</name>
    <dbReference type="NCBI Taxonomy" id="2528202"/>
    <lineage>
        <taxon>Bacteria</taxon>
        <taxon>Pseudomonadati</taxon>
        <taxon>Pseudomonadota</taxon>
        <taxon>Betaproteobacteria</taxon>
        <taxon>Nitrosomonadales</taxon>
        <taxon>Thiobacillaceae</taxon>
        <taxon>Parasulfuritortus</taxon>
    </lineage>
</organism>
<reference evidence="1 2" key="1">
    <citation type="submission" date="2019-03" db="EMBL/GenBank/DDBJ databases">
        <title>Genome sequence of Thiobacillaceae bacterium LSR1, a sulfur-oxidizing bacterium isolated from freshwater sediment.</title>
        <authorList>
            <person name="Li S."/>
        </authorList>
    </citation>
    <scope>NUCLEOTIDE SEQUENCE [LARGE SCALE GENOMIC DNA]</scope>
    <source>
        <strain evidence="1 2">LSR1</strain>
    </source>
</reference>
<gene>
    <name evidence="1" type="ORF">EZJ19_12030</name>
</gene>
<keyword evidence="2" id="KW-1185">Reference proteome</keyword>
<dbReference type="EMBL" id="SJZB01000042">
    <property type="protein sequence ID" value="TCJ12947.1"/>
    <property type="molecule type" value="Genomic_DNA"/>
</dbReference>
<comment type="caution">
    <text evidence="1">The sequence shown here is derived from an EMBL/GenBank/DDBJ whole genome shotgun (WGS) entry which is preliminary data.</text>
</comment>
<accession>A0A4R1B7G3</accession>
<evidence type="ECO:0000313" key="1">
    <source>
        <dbReference type="EMBL" id="TCJ12947.1"/>
    </source>
</evidence>
<dbReference type="AlphaFoldDB" id="A0A4R1B7G3"/>
<proteinExistence type="predicted"/>
<sequence length="413" mass="47326">MAAALCKQPRHIVRLTNHLRLTWSATAKAVNACDVLVFEALAQRLPEFARAIQEHPDEFTGGRFKEAYSGFTFDWAATIGDEGRQDRWRRHLPAEGTVDRQLAEEACAFMFPYTNRVQAEDKTAHWRIADINHLARLLQGSGLEGIPDAGEFAALFNNPDRILDELKCMDAEGWKHWLNHARRYLPGKLPKPTELLDALSHFAAKLFDEAIADGEISHGFSRLFLEILFLQSEKDRFPLLQRLIDQVSCSFSEDAVFYSAWTHGLLSIRAPYEYSREEGPMLLDKEQALAIVALWKARASKLSAQNLLVKEPELHSVLYRWTQLGEHRDYRPVWRAVSRICADRDGLERFLSAFAGHREREPSNFSLVWDVDDLLEHIKSHPDLGEIYASFIADLTSEPVRSHLQRLKQEARQ</sequence>
<protein>
    <submittedName>
        <fullName evidence="1">Uncharacterized protein</fullName>
    </submittedName>
</protein>
<name>A0A4R1B7G3_9PROT</name>
<evidence type="ECO:0000313" key="2">
    <source>
        <dbReference type="Proteomes" id="UP000295443"/>
    </source>
</evidence>